<gene>
    <name evidence="5" type="ORF">SAMN05216180_2212</name>
</gene>
<dbReference type="InterPro" id="IPR029050">
    <property type="entry name" value="Immunoprotect_excell_Ig-like"/>
</dbReference>
<evidence type="ECO:0000256" key="2">
    <source>
        <dbReference type="SAM" id="MobiDB-lite"/>
    </source>
</evidence>
<keyword evidence="1" id="KW-0732">Signal</keyword>
<feature type="region of interest" description="Disordered" evidence="2">
    <location>
        <begin position="1"/>
        <end position="22"/>
    </location>
</feature>
<dbReference type="Pfam" id="PF11611">
    <property type="entry name" value="DUF4352"/>
    <property type="match status" value="1"/>
</dbReference>
<sequence length="238" mass="25736">MDQENNQDNQIVPNNQSSQQPPKHCVRCGAALHGRFCSLCGLAEDATPPPQYIPVAPQKKKLKTSTIVLIVLAIVVGIALLVGGCSALFIFADRAGTFEPSVQEPFDAPPSDDFSFDFGYSNETKYSRVDVLNTARSPGSIDTIAPEGKEYLIVNLRITNIGDNIISYDTADFELCNSSGNLVPAQYTNIDAPTALGHGRLLPRGAVEGSVVFLIPKGELNLVLYMNDYESTISFPII</sequence>
<evidence type="ECO:0000256" key="3">
    <source>
        <dbReference type="SAM" id="Phobius"/>
    </source>
</evidence>
<keyword evidence="3" id="KW-0812">Transmembrane</keyword>
<dbReference type="InterPro" id="IPR029051">
    <property type="entry name" value="DUF4352"/>
</dbReference>
<evidence type="ECO:0000256" key="1">
    <source>
        <dbReference type="ARBA" id="ARBA00022729"/>
    </source>
</evidence>
<dbReference type="STRING" id="474960.SAMN05216180_2212"/>
<dbReference type="Proteomes" id="UP000199158">
    <property type="component" value="Unassembled WGS sequence"/>
</dbReference>
<feature type="transmembrane region" description="Helical" evidence="3">
    <location>
        <begin position="67"/>
        <end position="92"/>
    </location>
</feature>
<proteinExistence type="predicted"/>
<dbReference type="RefSeq" id="WP_092754999.1">
    <property type="nucleotide sequence ID" value="NZ_FOCG01000002.1"/>
</dbReference>
<feature type="domain" description="DUF4352" evidence="4">
    <location>
        <begin position="131"/>
        <end position="226"/>
    </location>
</feature>
<protein>
    <recommendedName>
        <fullName evidence="4">DUF4352 domain-containing protein</fullName>
    </recommendedName>
</protein>
<keyword evidence="3" id="KW-0472">Membrane</keyword>
<keyword evidence="6" id="KW-1185">Reference proteome</keyword>
<organism evidence="5 6">
    <name type="scientific">Hydrogenoanaerobacterium saccharovorans</name>
    <dbReference type="NCBI Taxonomy" id="474960"/>
    <lineage>
        <taxon>Bacteria</taxon>
        <taxon>Bacillati</taxon>
        <taxon>Bacillota</taxon>
        <taxon>Clostridia</taxon>
        <taxon>Eubacteriales</taxon>
        <taxon>Oscillospiraceae</taxon>
        <taxon>Hydrogenoanaerobacterium</taxon>
    </lineage>
</organism>
<feature type="compositionally biased region" description="Polar residues" evidence="2">
    <location>
        <begin position="1"/>
        <end position="21"/>
    </location>
</feature>
<accession>A0A1H8CLQ0</accession>
<keyword evidence="3" id="KW-1133">Transmembrane helix</keyword>
<dbReference type="AlphaFoldDB" id="A0A1H8CLQ0"/>
<evidence type="ECO:0000313" key="6">
    <source>
        <dbReference type="Proteomes" id="UP000199158"/>
    </source>
</evidence>
<evidence type="ECO:0000313" key="5">
    <source>
        <dbReference type="EMBL" id="SEM95842.1"/>
    </source>
</evidence>
<reference evidence="5 6" key="1">
    <citation type="submission" date="2016-10" db="EMBL/GenBank/DDBJ databases">
        <authorList>
            <person name="de Groot N.N."/>
        </authorList>
    </citation>
    <scope>NUCLEOTIDE SEQUENCE [LARGE SCALE GENOMIC DNA]</scope>
    <source>
        <strain evidence="5 6">CGMCC 1.5070</strain>
    </source>
</reference>
<evidence type="ECO:0000259" key="4">
    <source>
        <dbReference type="Pfam" id="PF11611"/>
    </source>
</evidence>
<name>A0A1H8CLQ0_9FIRM</name>
<dbReference type="EMBL" id="FOCG01000002">
    <property type="protein sequence ID" value="SEM95842.1"/>
    <property type="molecule type" value="Genomic_DNA"/>
</dbReference>
<dbReference type="Gene3D" id="2.60.40.1240">
    <property type="match status" value="1"/>
</dbReference>